<dbReference type="GO" id="GO:0050660">
    <property type="term" value="F:flavin adenine dinucleotide binding"/>
    <property type="evidence" value="ECO:0007669"/>
    <property type="project" value="InterPro"/>
</dbReference>
<dbReference type="InterPro" id="IPR036318">
    <property type="entry name" value="FAD-bd_PCMH-like_sf"/>
</dbReference>
<dbReference type="RefSeq" id="WP_150414012.1">
    <property type="nucleotide sequence ID" value="NZ_VYQF01000001.1"/>
</dbReference>
<keyword evidence="11" id="KW-1185">Reference proteome</keyword>
<evidence type="ECO:0000313" key="10">
    <source>
        <dbReference type="EMBL" id="KAA9041883.1"/>
    </source>
</evidence>
<dbReference type="InterPro" id="IPR044751">
    <property type="entry name" value="Ion_transp-like_CBS"/>
</dbReference>
<proteinExistence type="predicted"/>
<evidence type="ECO:0000256" key="8">
    <source>
        <dbReference type="SAM" id="Phobius"/>
    </source>
</evidence>
<dbReference type="Pfam" id="PF01595">
    <property type="entry name" value="CNNM"/>
    <property type="match status" value="1"/>
</dbReference>
<evidence type="ECO:0000256" key="3">
    <source>
        <dbReference type="ARBA" id="ARBA00022737"/>
    </source>
</evidence>
<keyword evidence="5 7" id="KW-0129">CBS domain</keyword>
<reference evidence="10 11" key="1">
    <citation type="submission" date="2019-09" db="EMBL/GenBank/DDBJ databases">
        <title>Draft genome sequence of Ginsengibacter sp. BR5-29.</title>
        <authorList>
            <person name="Im W.-T."/>
        </authorList>
    </citation>
    <scope>NUCLEOTIDE SEQUENCE [LARGE SCALE GENOMIC DNA]</scope>
    <source>
        <strain evidence="10 11">BR5-29</strain>
    </source>
</reference>
<gene>
    <name evidence="10" type="ORF">FW778_07660</name>
</gene>
<comment type="caution">
    <text evidence="10">The sequence shown here is derived from an EMBL/GenBank/DDBJ whole genome shotgun (WGS) entry which is preliminary data.</text>
</comment>
<dbReference type="InterPro" id="IPR016169">
    <property type="entry name" value="FAD-bd_PCMH_sub2"/>
</dbReference>
<evidence type="ECO:0000313" key="11">
    <source>
        <dbReference type="Proteomes" id="UP000326903"/>
    </source>
</evidence>
<keyword evidence="4 8" id="KW-1133">Transmembrane helix</keyword>
<evidence type="ECO:0000256" key="1">
    <source>
        <dbReference type="ARBA" id="ARBA00004141"/>
    </source>
</evidence>
<evidence type="ECO:0000259" key="9">
    <source>
        <dbReference type="PROSITE" id="PS51371"/>
    </source>
</evidence>
<sequence>MDWITLIAIAASLILIGFFAGIEIAFVSVSKLSIELRKKQGSYPGRTWAGFMENPTRFIGTTLIALNILTVIYGLLWSNILNSVWKYWGIENPFIKLTAETIISTILLLFVEFIFKAFFRATNNEVTGSSIITFIVKFFYSMFAWVASYFVNVAEWMLKYIFNVKLKNKNDAFTKIDLEHFIQQSKMNDTDDNEEMNNELFENVLSLSDIKVRECLIPRKEIESININVSLPEVKARFIETKLSKLVVYEGNIDNIQGYIHQLDMFRNPQSLRSVLLPIPTIPESMSATDLIDKFSKERKSIAWVIDEFGGTAGIVTMEDLLEEIFGDIRDEYDVNEEFVDKQISANEYILSGRLELDYLIEKYKMEFRKNEETETLSGYIISQHESIPRQKDRIIIDDYQFDILSVSETRIETVKLKVLR</sequence>
<evidence type="ECO:0000256" key="2">
    <source>
        <dbReference type="ARBA" id="ARBA00022692"/>
    </source>
</evidence>
<dbReference type="InterPro" id="IPR002550">
    <property type="entry name" value="CNNM"/>
</dbReference>
<dbReference type="Gene3D" id="3.10.580.10">
    <property type="entry name" value="CBS-domain"/>
    <property type="match status" value="1"/>
</dbReference>
<comment type="subcellular location">
    <subcellularLocation>
        <location evidence="1">Membrane</location>
        <topology evidence="1">Multi-pass membrane protein</topology>
    </subcellularLocation>
</comment>
<keyword evidence="3" id="KW-0677">Repeat</keyword>
<accession>A0A5J5INH5</accession>
<dbReference type="SUPFAM" id="SSF56176">
    <property type="entry name" value="FAD-binding/transporter-associated domain-like"/>
    <property type="match status" value="1"/>
</dbReference>
<dbReference type="GO" id="GO:0005886">
    <property type="term" value="C:plasma membrane"/>
    <property type="evidence" value="ECO:0007669"/>
    <property type="project" value="TreeGrafter"/>
</dbReference>
<dbReference type="PANTHER" id="PTHR22777:SF17">
    <property type="entry name" value="UPF0053 PROTEIN SLL0260"/>
    <property type="match status" value="1"/>
</dbReference>
<keyword evidence="2 8" id="KW-0812">Transmembrane</keyword>
<dbReference type="PANTHER" id="PTHR22777">
    <property type="entry name" value="HEMOLYSIN-RELATED"/>
    <property type="match status" value="1"/>
</dbReference>
<dbReference type="SMART" id="SM01091">
    <property type="entry name" value="CorC_HlyC"/>
    <property type="match status" value="1"/>
</dbReference>
<name>A0A5J5INH5_9BACT</name>
<feature type="transmembrane region" description="Helical" evidence="8">
    <location>
        <begin position="6"/>
        <end position="29"/>
    </location>
</feature>
<dbReference type="AlphaFoldDB" id="A0A5J5INH5"/>
<dbReference type="CDD" id="cd04590">
    <property type="entry name" value="CBS_pair_CorC_HlyC_assoc"/>
    <property type="match status" value="1"/>
</dbReference>
<dbReference type="EMBL" id="VYQF01000001">
    <property type="protein sequence ID" value="KAA9041883.1"/>
    <property type="molecule type" value="Genomic_DNA"/>
</dbReference>
<organism evidence="10 11">
    <name type="scientific">Ginsengibacter hankyongi</name>
    <dbReference type="NCBI Taxonomy" id="2607284"/>
    <lineage>
        <taxon>Bacteria</taxon>
        <taxon>Pseudomonadati</taxon>
        <taxon>Bacteroidota</taxon>
        <taxon>Chitinophagia</taxon>
        <taxon>Chitinophagales</taxon>
        <taxon>Chitinophagaceae</taxon>
        <taxon>Ginsengibacter</taxon>
    </lineage>
</organism>
<protein>
    <submittedName>
        <fullName evidence="10">HlyC/CorC family transporter</fullName>
    </submittedName>
</protein>
<dbReference type="Gene3D" id="3.30.465.10">
    <property type="match status" value="1"/>
</dbReference>
<dbReference type="Pfam" id="PF03471">
    <property type="entry name" value="CorC_HlyC"/>
    <property type="match status" value="1"/>
</dbReference>
<evidence type="ECO:0000256" key="5">
    <source>
        <dbReference type="ARBA" id="ARBA00023122"/>
    </source>
</evidence>
<dbReference type="SUPFAM" id="SSF54631">
    <property type="entry name" value="CBS-domain pair"/>
    <property type="match status" value="1"/>
</dbReference>
<evidence type="ECO:0000256" key="4">
    <source>
        <dbReference type="ARBA" id="ARBA00022989"/>
    </source>
</evidence>
<dbReference type="InterPro" id="IPR000644">
    <property type="entry name" value="CBS_dom"/>
</dbReference>
<dbReference type="InterPro" id="IPR046342">
    <property type="entry name" value="CBS_dom_sf"/>
</dbReference>
<dbReference type="Pfam" id="PF00571">
    <property type="entry name" value="CBS"/>
    <property type="match status" value="1"/>
</dbReference>
<evidence type="ECO:0000256" key="6">
    <source>
        <dbReference type="ARBA" id="ARBA00023136"/>
    </source>
</evidence>
<keyword evidence="6 8" id="KW-0472">Membrane</keyword>
<feature type="domain" description="CBS" evidence="9">
    <location>
        <begin position="272"/>
        <end position="332"/>
    </location>
</feature>
<feature type="transmembrane region" description="Helical" evidence="8">
    <location>
        <begin position="97"/>
        <end position="119"/>
    </location>
</feature>
<dbReference type="Proteomes" id="UP000326903">
    <property type="component" value="Unassembled WGS sequence"/>
</dbReference>
<dbReference type="PROSITE" id="PS51371">
    <property type="entry name" value="CBS"/>
    <property type="match status" value="1"/>
</dbReference>
<dbReference type="InterPro" id="IPR005170">
    <property type="entry name" value="Transptr-assoc_dom"/>
</dbReference>
<evidence type="ECO:0000256" key="7">
    <source>
        <dbReference type="PROSITE-ProRule" id="PRU00703"/>
    </source>
</evidence>
<feature type="transmembrane region" description="Helical" evidence="8">
    <location>
        <begin position="131"/>
        <end position="151"/>
    </location>
</feature>
<feature type="transmembrane region" description="Helical" evidence="8">
    <location>
        <begin position="58"/>
        <end position="77"/>
    </location>
</feature>